<dbReference type="Proteomes" id="UP000630718">
    <property type="component" value="Unassembled WGS sequence"/>
</dbReference>
<protein>
    <submittedName>
        <fullName evidence="1">Uncharacterized protein</fullName>
    </submittedName>
</protein>
<comment type="caution">
    <text evidence="1">The sequence shown here is derived from an EMBL/GenBank/DDBJ whole genome shotgun (WGS) entry which is preliminary data.</text>
</comment>
<evidence type="ECO:0000313" key="2">
    <source>
        <dbReference type="Proteomes" id="UP000630718"/>
    </source>
</evidence>
<organism evidence="1 2">
    <name type="scientific">Streptomyces fumanus</name>
    <dbReference type="NCBI Taxonomy" id="67302"/>
    <lineage>
        <taxon>Bacteria</taxon>
        <taxon>Bacillati</taxon>
        <taxon>Actinomycetota</taxon>
        <taxon>Actinomycetes</taxon>
        <taxon>Kitasatosporales</taxon>
        <taxon>Streptomycetaceae</taxon>
        <taxon>Streptomyces</taxon>
    </lineage>
</organism>
<keyword evidence="2" id="KW-1185">Reference proteome</keyword>
<dbReference type="AlphaFoldDB" id="A0A919B1Y4"/>
<evidence type="ECO:0000313" key="1">
    <source>
        <dbReference type="EMBL" id="GHF34966.1"/>
    </source>
</evidence>
<accession>A0A919B1Y4</accession>
<dbReference type="EMBL" id="BNBI01000025">
    <property type="protein sequence ID" value="GHF34966.1"/>
    <property type="molecule type" value="Genomic_DNA"/>
</dbReference>
<reference evidence="1" key="2">
    <citation type="submission" date="2020-09" db="EMBL/GenBank/DDBJ databases">
        <authorList>
            <person name="Sun Q."/>
            <person name="Ohkuma M."/>
        </authorList>
    </citation>
    <scope>NUCLEOTIDE SEQUENCE</scope>
    <source>
        <strain evidence="1">JCM 4477</strain>
    </source>
</reference>
<sequence>MNGPAAPAAESTRPYPGQLELFRVQVRSHLTIDYVRPDGGPLTSADFDRLARVARAALTREGDCP</sequence>
<gene>
    <name evidence="1" type="ORF">GCM10018772_70640</name>
</gene>
<proteinExistence type="predicted"/>
<name>A0A919B1Y4_9ACTN</name>
<reference evidence="1" key="1">
    <citation type="journal article" date="2014" name="Int. J. Syst. Evol. Microbiol.">
        <title>Complete genome sequence of Corynebacterium casei LMG S-19264T (=DSM 44701T), isolated from a smear-ripened cheese.</title>
        <authorList>
            <consortium name="US DOE Joint Genome Institute (JGI-PGF)"/>
            <person name="Walter F."/>
            <person name="Albersmeier A."/>
            <person name="Kalinowski J."/>
            <person name="Ruckert C."/>
        </authorList>
    </citation>
    <scope>NUCLEOTIDE SEQUENCE</scope>
    <source>
        <strain evidence="1">JCM 4477</strain>
    </source>
</reference>